<keyword evidence="4" id="KW-0804">Transcription</keyword>
<evidence type="ECO:0000313" key="8">
    <source>
        <dbReference type="Proteomes" id="UP000269692"/>
    </source>
</evidence>
<reference evidence="7 8" key="1">
    <citation type="submission" date="2018-10" db="EMBL/GenBank/DDBJ databases">
        <title>Xanthobacter tagetidis genome sequencing and assembly.</title>
        <authorList>
            <person name="Maclea K.S."/>
            <person name="Goen A.E."/>
            <person name="Fatima S.A."/>
        </authorList>
    </citation>
    <scope>NUCLEOTIDE SEQUENCE [LARGE SCALE GENOMIC DNA]</scope>
    <source>
        <strain evidence="7 8">ATCC 700314</strain>
    </source>
</reference>
<dbReference type="SUPFAM" id="SSF53850">
    <property type="entry name" value="Periplasmic binding protein-like II"/>
    <property type="match status" value="1"/>
</dbReference>
<name>A0A3L7ALY3_9HYPH</name>
<dbReference type="PANTHER" id="PTHR30126:SF98">
    <property type="entry name" value="HTH-TYPE TRANSCRIPTIONAL ACTIVATOR BAUR"/>
    <property type="match status" value="1"/>
</dbReference>
<dbReference type="Gene3D" id="1.10.10.10">
    <property type="entry name" value="Winged helix-like DNA-binding domain superfamily/Winged helix DNA-binding domain"/>
    <property type="match status" value="1"/>
</dbReference>
<dbReference type="Gene3D" id="3.40.190.290">
    <property type="match status" value="1"/>
</dbReference>
<dbReference type="EMBL" id="RCTF01000003">
    <property type="protein sequence ID" value="RLP80611.1"/>
    <property type="molecule type" value="Genomic_DNA"/>
</dbReference>
<evidence type="ECO:0000256" key="3">
    <source>
        <dbReference type="ARBA" id="ARBA00023125"/>
    </source>
</evidence>
<dbReference type="InterPro" id="IPR036390">
    <property type="entry name" value="WH_DNA-bd_sf"/>
</dbReference>
<dbReference type="InterPro" id="IPR005119">
    <property type="entry name" value="LysR_subst-bd"/>
</dbReference>
<dbReference type="CDD" id="cd05466">
    <property type="entry name" value="PBP2_LTTR_substrate"/>
    <property type="match status" value="1"/>
</dbReference>
<keyword evidence="5" id="KW-0472">Membrane</keyword>
<evidence type="ECO:0000256" key="5">
    <source>
        <dbReference type="SAM" id="Phobius"/>
    </source>
</evidence>
<sequence>MSGEIPFDHARTAEDPRPVGDAALVPPLSDVDLKLLAVFVTVVRCGGFALAQNALNVSPSTISIHISNLEIRVGAKLCKRGRSGFQLTPEGAEVFEAAKSLFAHIEEYRARIAGINGLLLGEINVGVIDNMVEHPSFRLDAAIAEFKRSARDVKVNVTVAPPNNLEQMILDGQLHMAISFFPRRLTRFLYEPMFSAQMDLCCGRDHPLFDVDDAEITPEHVTAAEHAQRGYVTLEQMQPLHRRFRFTASSPSIEGLAYLVLSGGYLGFLSSVYARRWIERGQMRVIRPDLFSYRSDYFMAYNKTAPETRAFRLMLQYLRAEAHVP</sequence>
<gene>
    <name evidence="7" type="ORF">D9R14_06080</name>
</gene>
<comment type="caution">
    <text evidence="7">The sequence shown here is derived from an EMBL/GenBank/DDBJ whole genome shotgun (WGS) entry which is preliminary data.</text>
</comment>
<keyword evidence="3" id="KW-0238">DNA-binding</keyword>
<dbReference type="InterPro" id="IPR000847">
    <property type="entry name" value="LysR_HTH_N"/>
</dbReference>
<dbReference type="GO" id="GO:0003700">
    <property type="term" value="F:DNA-binding transcription factor activity"/>
    <property type="evidence" value="ECO:0007669"/>
    <property type="project" value="InterPro"/>
</dbReference>
<dbReference type="GO" id="GO:0000976">
    <property type="term" value="F:transcription cis-regulatory region binding"/>
    <property type="evidence" value="ECO:0007669"/>
    <property type="project" value="TreeGrafter"/>
</dbReference>
<dbReference type="Pfam" id="PF03466">
    <property type="entry name" value="LysR_substrate"/>
    <property type="match status" value="1"/>
</dbReference>
<evidence type="ECO:0000313" key="7">
    <source>
        <dbReference type="EMBL" id="RLP80611.1"/>
    </source>
</evidence>
<dbReference type="PANTHER" id="PTHR30126">
    <property type="entry name" value="HTH-TYPE TRANSCRIPTIONAL REGULATOR"/>
    <property type="match status" value="1"/>
</dbReference>
<keyword evidence="5" id="KW-0812">Transmembrane</keyword>
<evidence type="ECO:0000259" key="6">
    <source>
        <dbReference type="PROSITE" id="PS50931"/>
    </source>
</evidence>
<keyword evidence="5" id="KW-1133">Transmembrane helix</keyword>
<protein>
    <submittedName>
        <fullName evidence="7">LysR family transcriptional regulator</fullName>
    </submittedName>
</protein>
<dbReference type="PROSITE" id="PS50931">
    <property type="entry name" value="HTH_LYSR"/>
    <property type="match status" value="1"/>
</dbReference>
<evidence type="ECO:0000256" key="2">
    <source>
        <dbReference type="ARBA" id="ARBA00023015"/>
    </source>
</evidence>
<organism evidence="7 8">
    <name type="scientific">Xanthobacter tagetidis</name>
    <dbReference type="NCBI Taxonomy" id="60216"/>
    <lineage>
        <taxon>Bacteria</taxon>
        <taxon>Pseudomonadati</taxon>
        <taxon>Pseudomonadota</taxon>
        <taxon>Alphaproteobacteria</taxon>
        <taxon>Hyphomicrobiales</taxon>
        <taxon>Xanthobacteraceae</taxon>
        <taxon>Xanthobacter</taxon>
    </lineage>
</organism>
<dbReference type="Proteomes" id="UP000269692">
    <property type="component" value="Unassembled WGS sequence"/>
</dbReference>
<dbReference type="Pfam" id="PF00126">
    <property type="entry name" value="HTH_1"/>
    <property type="match status" value="1"/>
</dbReference>
<proteinExistence type="inferred from homology"/>
<dbReference type="RefSeq" id="WP_121622404.1">
    <property type="nucleotide sequence ID" value="NZ_JACIIW010000006.1"/>
</dbReference>
<accession>A0A3L7ALY3</accession>
<keyword evidence="2" id="KW-0805">Transcription regulation</keyword>
<evidence type="ECO:0000256" key="1">
    <source>
        <dbReference type="ARBA" id="ARBA00009437"/>
    </source>
</evidence>
<feature type="domain" description="HTH lysR-type" evidence="6">
    <location>
        <begin position="31"/>
        <end position="88"/>
    </location>
</feature>
<keyword evidence="8" id="KW-1185">Reference proteome</keyword>
<evidence type="ECO:0000256" key="4">
    <source>
        <dbReference type="ARBA" id="ARBA00023163"/>
    </source>
</evidence>
<dbReference type="InterPro" id="IPR036388">
    <property type="entry name" value="WH-like_DNA-bd_sf"/>
</dbReference>
<dbReference type="SUPFAM" id="SSF46785">
    <property type="entry name" value="Winged helix' DNA-binding domain"/>
    <property type="match status" value="1"/>
</dbReference>
<dbReference type="OrthoDB" id="7506954at2"/>
<comment type="similarity">
    <text evidence="1">Belongs to the LysR transcriptional regulatory family.</text>
</comment>
<feature type="transmembrane region" description="Helical" evidence="5">
    <location>
        <begin position="255"/>
        <end position="274"/>
    </location>
</feature>
<dbReference type="AlphaFoldDB" id="A0A3L7ALY3"/>